<dbReference type="EMBL" id="CP090978">
    <property type="protein sequence ID" value="UJF31216.1"/>
    <property type="molecule type" value="Genomic_DNA"/>
</dbReference>
<protein>
    <submittedName>
        <fullName evidence="5">Cytokinetic ring protein SteA</fullName>
    </submittedName>
</protein>
<dbReference type="Proteomes" id="UP001649230">
    <property type="component" value="Chromosome"/>
</dbReference>
<keyword evidence="3" id="KW-0418">Kinase</keyword>
<dbReference type="SUPFAM" id="SSF63999">
    <property type="entry name" value="Thiamin pyrophosphokinase, catalytic domain"/>
    <property type="match status" value="1"/>
</dbReference>
<keyword evidence="4" id="KW-0067">ATP-binding</keyword>
<proteinExistence type="predicted"/>
<dbReference type="Gene3D" id="3.40.50.10240">
    <property type="entry name" value="Thiamin pyrophosphokinase, catalytic domain"/>
    <property type="match status" value="1"/>
</dbReference>
<sequence length="384" mass="43273">MNWPSFTGLKDKLELICKGKISICPIPQSTLRALPPGRIVVMKQQDLDESTAQACIERKVKAVISCEEAMSGMYPSHGLLLLLRHGIPVWEASLEDLERFEQDIIIYMYGDYAVWEDQQVSCKLMTKEQWMKQMQSAQSWAADRMESLIEQTLKTALQHKHEIVHRQPLPDLPVDWSDKHVLVVAGGKDCLTDVEDAKAYIRDFRPILIAVERGADVLLDCGYKPHLIVGALGSMSDRALHCGAELIVHHERDAEESELQRLRMRGLRAQAFTGFGTSTEVSMLLAFEKGASWIVTAGTDTHMINFLENGRTDMGGALLVQMKAGHRLIDIKSVNMFYQQKRSQLTETLITLCLSAGFIALTLLQMDWITDKWTQVVWKLGGYG</sequence>
<dbReference type="InterPro" id="IPR036759">
    <property type="entry name" value="TPK_catalytic_sf"/>
</dbReference>
<evidence type="ECO:0000256" key="2">
    <source>
        <dbReference type="ARBA" id="ARBA00022741"/>
    </source>
</evidence>
<reference evidence="5 6" key="1">
    <citation type="journal article" date="2024" name="Int. J. Syst. Evol. Microbiol.">
        <title>Paenibacillus hexagrammi sp. nov., a novel bacterium isolated from the gut content of Hexagrammos agrammus.</title>
        <authorList>
            <person name="Jung H.K."/>
            <person name="Kim D.G."/>
            <person name="Zin H."/>
            <person name="Park J."/>
            <person name="Jung H."/>
            <person name="Kim Y.O."/>
            <person name="Kong H.J."/>
            <person name="Kim J.W."/>
            <person name="Kim Y.S."/>
        </authorList>
    </citation>
    <scope>NUCLEOTIDE SEQUENCE [LARGE SCALE GENOMIC DNA]</scope>
    <source>
        <strain evidence="5 6">YPD9-1</strain>
    </source>
</reference>
<name>A0ABY3SDF2_9BACL</name>
<gene>
    <name evidence="5" type="primary">steA</name>
    <name evidence="5" type="ORF">L0M14_15145</name>
</gene>
<evidence type="ECO:0000313" key="5">
    <source>
        <dbReference type="EMBL" id="UJF31216.1"/>
    </source>
</evidence>
<accession>A0ABY3SDF2</accession>
<keyword evidence="6" id="KW-1185">Reference proteome</keyword>
<evidence type="ECO:0000256" key="3">
    <source>
        <dbReference type="ARBA" id="ARBA00022777"/>
    </source>
</evidence>
<evidence type="ECO:0000256" key="1">
    <source>
        <dbReference type="ARBA" id="ARBA00022679"/>
    </source>
</evidence>
<dbReference type="NCBIfam" id="NF040608">
    <property type="entry name" value="division_SteA"/>
    <property type="match status" value="1"/>
</dbReference>
<keyword evidence="1" id="KW-0808">Transferase</keyword>
<evidence type="ECO:0000313" key="6">
    <source>
        <dbReference type="Proteomes" id="UP001649230"/>
    </source>
</evidence>
<keyword evidence="2" id="KW-0547">Nucleotide-binding</keyword>
<dbReference type="RefSeq" id="WP_235117565.1">
    <property type="nucleotide sequence ID" value="NZ_CP090978.1"/>
</dbReference>
<evidence type="ECO:0000256" key="4">
    <source>
        <dbReference type="ARBA" id="ARBA00022840"/>
    </source>
</evidence>
<organism evidence="5 6">
    <name type="scientific">Paenibacillus hexagrammi</name>
    <dbReference type="NCBI Taxonomy" id="2908839"/>
    <lineage>
        <taxon>Bacteria</taxon>
        <taxon>Bacillati</taxon>
        <taxon>Bacillota</taxon>
        <taxon>Bacilli</taxon>
        <taxon>Bacillales</taxon>
        <taxon>Paenibacillaceae</taxon>
        <taxon>Paenibacillus</taxon>
    </lineage>
</organism>
<dbReference type="InterPro" id="IPR047795">
    <property type="entry name" value="Put_SteA-like"/>
</dbReference>